<dbReference type="Proteomes" id="UP000006620">
    <property type="component" value="Chromosome"/>
</dbReference>
<dbReference type="KEGG" id="pms:KNP414_06919"/>
<reference evidence="2 3" key="2">
    <citation type="journal article" date="2013" name="Genome Announc.">
        <title>Genome Sequence of Growth-Improving Paenibacillus mucilaginosus Strain KNP414.</title>
        <authorList>
            <person name="Lu J.J."/>
            <person name="Wang J.F."/>
            <person name="Hu X.F."/>
        </authorList>
    </citation>
    <scope>NUCLEOTIDE SEQUENCE [LARGE SCALE GENOMIC DNA]</scope>
    <source>
        <strain evidence="2 3">KNP414</strain>
    </source>
</reference>
<evidence type="ECO:0000256" key="1">
    <source>
        <dbReference type="SAM" id="MobiDB-lite"/>
    </source>
</evidence>
<feature type="compositionally biased region" description="Polar residues" evidence="1">
    <location>
        <begin position="33"/>
        <end position="48"/>
    </location>
</feature>
<reference evidence="3" key="1">
    <citation type="submission" date="2011-06" db="EMBL/GenBank/DDBJ databases">
        <title>Complete genome sequence of Paenibacillus mucilaginosus KNP414.</title>
        <authorList>
            <person name="Wang J."/>
            <person name="Hu S."/>
            <person name="Hu X."/>
            <person name="Zhang B."/>
            <person name="Dong D."/>
            <person name="Zhang S."/>
            <person name="Zhao K."/>
            <person name="Wu D."/>
        </authorList>
    </citation>
    <scope>NUCLEOTIDE SEQUENCE [LARGE SCALE GENOMIC DNA]</scope>
    <source>
        <strain evidence="3">KNP414</strain>
    </source>
</reference>
<evidence type="ECO:0000313" key="3">
    <source>
        <dbReference type="Proteomes" id="UP000006620"/>
    </source>
</evidence>
<dbReference type="HOGENOM" id="CLU_3155716_0_0_9"/>
<gene>
    <name evidence="2" type="ordered locus">KNP414_06919</name>
</gene>
<feature type="region of interest" description="Disordered" evidence="1">
    <location>
        <begin position="1"/>
        <end position="48"/>
    </location>
</feature>
<protein>
    <submittedName>
        <fullName evidence="2">Uncharacterized protein</fullName>
    </submittedName>
</protein>
<dbReference type="AlphaFoldDB" id="F8FGQ4"/>
<accession>F8FGQ4</accession>
<sequence>MPRTEGRYSGGSAGSSRMVLLEEGQTGVKEGTCSGTCISSGTANSLKE</sequence>
<evidence type="ECO:0000313" key="2">
    <source>
        <dbReference type="EMBL" id="AEI45431.1"/>
    </source>
</evidence>
<organism evidence="2 3">
    <name type="scientific">Paenibacillus mucilaginosus (strain KNP414)</name>
    <dbReference type="NCBI Taxonomy" id="1036673"/>
    <lineage>
        <taxon>Bacteria</taxon>
        <taxon>Bacillati</taxon>
        <taxon>Bacillota</taxon>
        <taxon>Bacilli</taxon>
        <taxon>Bacillales</taxon>
        <taxon>Paenibacillaceae</taxon>
        <taxon>Paenibacillus</taxon>
    </lineage>
</organism>
<dbReference type="EMBL" id="CP002869">
    <property type="protein sequence ID" value="AEI45431.1"/>
    <property type="molecule type" value="Genomic_DNA"/>
</dbReference>
<proteinExistence type="predicted"/>
<name>F8FGQ4_PAEMK</name>